<gene>
    <name evidence="2" type="ordered locus">Pisl_1408</name>
</gene>
<keyword evidence="3" id="KW-1185">Reference proteome</keyword>
<proteinExistence type="predicted"/>
<dbReference type="Proteomes" id="UP000002595">
    <property type="component" value="Chromosome"/>
</dbReference>
<name>A1RUD5_PYRIL</name>
<feature type="compositionally biased region" description="Basic residues" evidence="1">
    <location>
        <begin position="14"/>
        <end position="35"/>
    </location>
</feature>
<dbReference type="KEGG" id="pis:Pisl_1408"/>
<accession>A1RUD5</accession>
<evidence type="ECO:0000313" key="2">
    <source>
        <dbReference type="EMBL" id="ABL88567.1"/>
    </source>
</evidence>
<dbReference type="HOGENOM" id="CLU_2285154_0_0_2"/>
<dbReference type="STRING" id="384616.Pisl_1408"/>
<evidence type="ECO:0000313" key="3">
    <source>
        <dbReference type="Proteomes" id="UP000002595"/>
    </source>
</evidence>
<organism evidence="2 3">
    <name type="scientific">Pyrobaculum islandicum (strain DSM 4184 / JCM 9189 / GEO3)</name>
    <dbReference type="NCBI Taxonomy" id="384616"/>
    <lineage>
        <taxon>Archaea</taxon>
        <taxon>Thermoproteota</taxon>
        <taxon>Thermoprotei</taxon>
        <taxon>Thermoproteales</taxon>
        <taxon>Thermoproteaceae</taxon>
        <taxon>Pyrobaculum</taxon>
    </lineage>
</organism>
<reference evidence="2" key="1">
    <citation type="submission" date="2006-12" db="EMBL/GenBank/DDBJ databases">
        <title>Complete sequence of Pyrobaculum islandicum DSM 4184.</title>
        <authorList>
            <person name="Copeland A."/>
            <person name="Lucas S."/>
            <person name="Lapidus A."/>
            <person name="Barry K."/>
            <person name="Detter J.C."/>
            <person name="Glavina del Rio T."/>
            <person name="Dalin E."/>
            <person name="Tice H."/>
            <person name="Pitluck S."/>
            <person name="Meincke L."/>
            <person name="Brettin T."/>
            <person name="Bruce D."/>
            <person name="Han C."/>
            <person name="Tapia R."/>
            <person name="Gilna P."/>
            <person name="Schmutz J."/>
            <person name="Larimer F."/>
            <person name="Land M."/>
            <person name="Hauser L."/>
            <person name="Kyrpides N."/>
            <person name="Mikhailova N."/>
            <person name="Cozen A.E."/>
            <person name="Fitz-Gibbon S.T."/>
            <person name="House C.H."/>
            <person name="Saltikov C."/>
            <person name="Lowe T."/>
            <person name="Richardson P."/>
        </authorList>
    </citation>
    <scope>NUCLEOTIDE SEQUENCE [LARGE SCALE GENOMIC DNA]</scope>
    <source>
        <strain evidence="2">DSM 4184</strain>
    </source>
</reference>
<evidence type="ECO:0000256" key="1">
    <source>
        <dbReference type="SAM" id="MobiDB-lite"/>
    </source>
</evidence>
<protein>
    <submittedName>
        <fullName evidence="2">Uncharacterized protein</fullName>
    </submittedName>
</protein>
<dbReference type="EMBL" id="CP000504">
    <property type="protein sequence ID" value="ABL88567.1"/>
    <property type="molecule type" value="Genomic_DNA"/>
</dbReference>
<sequence length="101" mass="11224">MKRAEKGLDSGAFHRARRVNLRVRWPRRGTPRRNARPVAAHNPGEGQRPRPPQWKPRLRGGGLTHRQAPCITASPWKGSGRPSRGGQDQAAPESPQEGRQA</sequence>
<feature type="region of interest" description="Disordered" evidence="1">
    <location>
        <begin position="1"/>
        <end position="101"/>
    </location>
</feature>
<dbReference type="AlphaFoldDB" id="A1RUD5"/>